<keyword evidence="2" id="KW-1185">Reference proteome</keyword>
<dbReference type="EMBL" id="JH658389">
    <property type="protein sequence ID" value="EXK85507.1"/>
    <property type="molecule type" value="Genomic_DNA"/>
</dbReference>
<sequence>MGSVKCHVVAGASAAVKVLKGSRSPPYKLQPQVLEPIAFKSRALLFVLRNTFWICVGAETLCEWGFLLKPCEKKPENPKIWKAAKVLLLRGVKKILFWPPSPKTPQRQDTVCAEIVEKKVRTVRMTSKKERGISWRE</sequence>
<accession>X0BTJ3</accession>
<evidence type="ECO:0000313" key="2">
    <source>
        <dbReference type="Proteomes" id="UP000030663"/>
    </source>
</evidence>
<reference evidence="1" key="2">
    <citation type="submission" date="2012-05" db="EMBL/GenBank/DDBJ databases">
        <title>Annotation of the Genome Sequence of Fusarium oxysporum PHW815.</title>
        <authorList>
            <consortium name="The Broad Institute Genomics Platform"/>
            <person name="Ma L.-J."/>
            <person name="Corby-Kistler H."/>
            <person name="Broz K."/>
            <person name="Gale L.R."/>
            <person name="Jonkers W."/>
            <person name="O'Donnell K."/>
            <person name="Ploetz R."/>
            <person name="Steinberg C."/>
            <person name="Schwartz D.C."/>
            <person name="VanEtten H."/>
            <person name="Zhou S."/>
            <person name="Young S.K."/>
            <person name="Zeng Q."/>
            <person name="Gargeya S."/>
            <person name="Fitzgerald M."/>
            <person name="Abouelleil A."/>
            <person name="Alvarado L."/>
            <person name="Chapman S.B."/>
            <person name="Gainer-Dewar J."/>
            <person name="Goldberg J."/>
            <person name="Griggs A."/>
            <person name="Gujja S."/>
            <person name="Hansen M."/>
            <person name="Howarth C."/>
            <person name="Imamovic A."/>
            <person name="Ireland A."/>
            <person name="Larimer J."/>
            <person name="McCowan C."/>
            <person name="Murphy C."/>
            <person name="Pearson M."/>
            <person name="Poon T.W."/>
            <person name="Priest M."/>
            <person name="Roberts A."/>
            <person name="Saif S."/>
            <person name="Shea T."/>
            <person name="Sykes S."/>
            <person name="Wortman J."/>
            <person name="Nusbaum C."/>
            <person name="Birren B."/>
        </authorList>
    </citation>
    <scope>NUCLEOTIDE SEQUENCE</scope>
    <source>
        <strain evidence="1">54005</strain>
    </source>
</reference>
<protein>
    <submittedName>
        <fullName evidence="1">Uncharacterized protein</fullName>
    </submittedName>
</protein>
<dbReference type="EMBL" id="JH658389">
    <property type="protein sequence ID" value="EXK85506.1"/>
    <property type="molecule type" value="Genomic_DNA"/>
</dbReference>
<dbReference type="EMBL" id="JH658389">
    <property type="protein sequence ID" value="EXK85505.1"/>
    <property type="molecule type" value="Genomic_DNA"/>
</dbReference>
<dbReference type="AlphaFoldDB" id="X0BTJ3"/>
<dbReference type="EMBL" id="JH658389">
    <property type="protein sequence ID" value="EXK85508.1"/>
    <property type="molecule type" value="Genomic_DNA"/>
</dbReference>
<dbReference type="HOGENOM" id="CLU_1865207_0_0_1"/>
<reference evidence="1 2" key="1">
    <citation type="submission" date="2011-11" db="EMBL/GenBank/DDBJ databases">
        <title>The Genome Sequence of Fusarium oxysporum PHW815.</title>
        <authorList>
            <consortium name="The Broad Institute Genome Sequencing Platform"/>
            <person name="Ma L.-J."/>
            <person name="Gale L.R."/>
            <person name="Schwartz D.C."/>
            <person name="Zhou S."/>
            <person name="Corby-Kistler H."/>
            <person name="Young S.K."/>
            <person name="Zeng Q."/>
            <person name="Gargeya S."/>
            <person name="Fitzgerald M."/>
            <person name="Haas B."/>
            <person name="Abouelleil A."/>
            <person name="Alvarado L."/>
            <person name="Arachchi H.M."/>
            <person name="Berlin A."/>
            <person name="Brown A."/>
            <person name="Chapman S.B."/>
            <person name="Chen Z."/>
            <person name="Dunbar C."/>
            <person name="Freedman E."/>
            <person name="Gearin G."/>
            <person name="Goldberg J."/>
            <person name="Griggs A."/>
            <person name="Gujja S."/>
            <person name="Heiman D."/>
            <person name="Howarth C."/>
            <person name="Larson L."/>
            <person name="Lui A."/>
            <person name="MacDonald P.J.P."/>
            <person name="Montmayeur A."/>
            <person name="Murphy C."/>
            <person name="Neiman D."/>
            <person name="Pearson M."/>
            <person name="Priest M."/>
            <person name="Roberts A."/>
            <person name="Saif S."/>
            <person name="Shea T."/>
            <person name="Shenoy N."/>
            <person name="Sisk P."/>
            <person name="Stolte C."/>
            <person name="Sykes S."/>
            <person name="Wortman J."/>
            <person name="Nusbaum C."/>
            <person name="Birren B."/>
        </authorList>
    </citation>
    <scope>NUCLEOTIDE SEQUENCE [LARGE SCALE GENOMIC DNA]</scope>
    <source>
        <strain evidence="1 2">54005</strain>
    </source>
</reference>
<evidence type="ECO:0000313" key="1">
    <source>
        <dbReference type="EMBL" id="EXK85505.1"/>
    </source>
</evidence>
<name>X0BTJ3_FUSOX</name>
<dbReference type="EMBL" id="JH658389">
    <property type="protein sequence ID" value="EXK85509.1"/>
    <property type="molecule type" value="Genomic_DNA"/>
</dbReference>
<proteinExistence type="predicted"/>
<organism evidence="1 2">
    <name type="scientific">Fusarium oxysporum f. sp. raphani 54005</name>
    <dbReference type="NCBI Taxonomy" id="1089458"/>
    <lineage>
        <taxon>Eukaryota</taxon>
        <taxon>Fungi</taxon>
        <taxon>Dikarya</taxon>
        <taxon>Ascomycota</taxon>
        <taxon>Pezizomycotina</taxon>
        <taxon>Sordariomycetes</taxon>
        <taxon>Hypocreomycetidae</taxon>
        <taxon>Hypocreales</taxon>
        <taxon>Nectriaceae</taxon>
        <taxon>Fusarium</taxon>
        <taxon>Fusarium oxysporum species complex</taxon>
    </lineage>
</organism>
<gene>
    <name evidence="1" type="ORF">FOQG_10583</name>
</gene>
<dbReference type="EMBL" id="JH658389">
    <property type="protein sequence ID" value="EXK85504.1"/>
    <property type="molecule type" value="Genomic_DNA"/>
</dbReference>
<dbReference type="Proteomes" id="UP000030663">
    <property type="component" value="Unassembled WGS sequence"/>
</dbReference>